<dbReference type="OrthoDB" id="9791723at2"/>
<comment type="catalytic activity">
    <reaction evidence="5">
        <text>D-5-benzylhydantoin = L-5-benzylhydantoin</text>
        <dbReference type="Rhea" id="RHEA:83991"/>
        <dbReference type="ChEBI" id="CHEBI:176864"/>
        <dbReference type="ChEBI" id="CHEBI:233540"/>
    </reaction>
</comment>
<evidence type="ECO:0000256" key="5">
    <source>
        <dbReference type="ARBA" id="ARBA00093199"/>
    </source>
</evidence>
<dbReference type="EC" id="5.1.99.5" evidence="3"/>
<dbReference type="Proteomes" id="UP000241808">
    <property type="component" value="Unassembled WGS sequence"/>
</dbReference>
<name>A0A2T4Z0Y9_9HYPH</name>
<proteinExistence type="inferred from homology"/>
<evidence type="ECO:0000256" key="3">
    <source>
        <dbReference type="ARBA" id="ARBA00066406"/>
    </source>
</evidence>
<protein>
    <recommendedName>
        <fullName evidence="4">Hydantoin racemase</fullName>
        <ecNumber evidence="3">5.1.99.5</ecNumber>
    </recommendedName>
</protein>
<sequence length="245" mass="25066">MHLTIVNPNTTASMTRAIGEAARAVAAPGTVIEAVNPAHGPASIEGYYDEVHAIPGMLAEMRARPGADAFVIACFDDTGLEAARSLMAAPVIGIGEAAMHLATLVAGRFSVVTTLAVSVPALEHNVHKYGFSHRCGRVRSCEVPVLELEDPASGAYGLISAEIARARAEDRAEAIVLGCAGMADLAARLSAEHGIPVIDGVAAAVKLAESLHALGLKTSKACGYAPPRAKTYSGMFAAAAVATNG</sequence>
<dbReference type="AlphaFoldDB" id="A0A2T4Z0Y9"/>
<gene>
    <name evidence="7" type="ORF">C8P69_10638</name>
</gene>
<evidence type="ECO:0000256" key="6">
    <source>
        <dbReference type="ARBA" id="ARBA00093234"/>
    </source>
</evidence>
<dbReference type="FunFam" id="3.40.50.12500:FF:000001">
    <property type="entry name" value="Putative hydantoin racemase"/>
    <property type="match status" value="1"/>
</dbReference>
<dbReference type="EMBL" id="PZZL01000006">
    <property type="protein sequence ID" value="PTM53385.1"/>
    <property type="molecule type" value="Genomic_DNA"/>
</dbReference>
<dbReference type="InterPro" id="IPR053714">
    <property type="entry name" value="Iso_Racemase_Enz_sf"/>
</dbReference>
<dbReference type="GO" id="GO:0047661">
    <property type="term" value="F:amino-acid racemase activity"/>
    <property type="evidence" value="ECO:0007669"/>
    <property type="project" value="InterPro"/>
</dbReference>
<comment type="similarity">
    <text evidence="1">Belongs to the HyuE racemase family.</text>
</comment>
<evidence type="ECO:0000256" key="1">
    <source>
        <dbReference type="ARBA" id="ARBA00038414"/>
    </source>
</evidence>
<organism evidence="7 8">
    <name type="scientific">Phreatobacter oligotrophus</name>
    <dbReference type="NCBI Taxonomy" id="1122261"/>
    <lineage>
        <taxon>Bacteria</taxon>
        <taxon>Pseudomonadati</taxon>
        <taxon>Pseudomonadota</taxon>
        <taxon>Alphaproteobacteria</taxon>
        <taxon>Hyphomicrobiales</taxon>
        <taxon>Phreatobacteraceae</taxon>
        <taxon>Phreatobacter</taxon>
    </lineage>
</organism>
<dbReference type="Gene3D" id="3.40.50.12500">
    <property type="match status" value="1"/>
</dbReference>
<comment type="caution">
    <text evidence="7">The sequence shown here is derived from an EMBL/GenBank/DDBJ whole genome shotgun (WGS) entry which is preliminary data.</text>
</comment>
<comment type="catalytic activity">
    <reaction evidence="2">
        <text>a D-5-monosubstituted hydantoin = a L-5-monosubstituted hydantoin</text>
        <dbReference type="Rhea" id="RHEA:46624"/>
        <dbReference type="ChEBI" id="CHEBI:86339"/>
        <dbReference type="ChEBI" id="CHEBI:86340"/>
        <dbReference type="EC" id="5.1.99.5"/>
    </reaction>
</comment>
<evidence type="ECO:0000256" key="4">
    <source>
        <dbReference type="ARBA" id="ARBA00067972"/>
    </source>
</evidence>
<accession>A0A2T4Z0Y9</accession>
<dbReference type="InterPro" id="IPR015942">
    <property type="entry name" value="Asp/Glu/hydantoin_racemase"/>
</dbReference>
<dbReference type="GO" id="GO:0036348">
    <property type="term" value="F:hydantoin racemase activity"/>
    <property type="evidence" value="ECO:0007669"/>
    <property type="project" value="UniProtKB-EC"/>
</dbReference>
<dbReference type="PANTHER" id="PTHR28047">
    <property type="entry name" value="PROTEIN DCG1"/>
    <property type="match status" value="1"/>
</dbReference>
<dbReference type="PANTHER" id="PTHR28047:SF5">
    <property type="entry name" value="PROTEIN DCG1"/>
    <property type="match status" value="1"/>
</dbReference>
<keyword evidence="8" id="KW-1185">Reference proteome</keyword>
<dbReference type="Pfam" id="PF01177">
    <property type="entry name" value="Asp_Glu_race"/>
    <property type="match status" value="1"/>
</dbReference>
<reference evidence="7 8" key="1">
    <citation type="submission" date="2018-04" db="EMBL/GenBank/DDBJ databases">
        <title>Genomic Encyclopedia of Archaeal and Bacterial Type Strains, Phase II (KMG-II): from individual species to whole genera.</title>
        <authorList>
            <person name="Goeker M."/>
        </authorList>
    </citation>
    <scope>NUCLEOTIDE SEQUENCE [LARGE SCALE GENOMIC DNA]</scope>
    <source>
        <strain evidence="7 8">DSM 25521</strain>
    </source>
</reference>
<evidence type="ECO:0000256" key="2">
    <source>
        <dbReference type="ARBA" id="ARBA00051635"/>
    </source>
</evidence>
<comment type="catalytic activity">
    <reaction evidence="6">
        <text>D-5-isobutylhydantoin = L-5-isobutylhydantoin</text>
        <dbReference type="Rhea" id="RHEA:84231"/>
        <dbReference type="ChEBI" id="CHEBI:233609"/>
        <dbReference type="ChEBI" id="CHEBI:233610"/>
    </reaction>
</comment>
<evidence type="ECO:0000313" key="7">
    <source>
        <dbReference type="EMBL" id="PTM53385.1"/>
    </source>
</evidence>
<evidence type="ECO:0000313" key="8">
    <source>
        <dbReference type="Proteomes" id="UP000241808"/>
    </source>
</evidence>
<dbReference type="RefSeq" id="WP_108178174.1">
    <property type="nucleotide sequence ID" value="NZ_PZZL01000006.1"/>
</dbReference>
<dbReference type="InterPro" id="IPR052186">
    <property type="entry name" value="Hydantoin_racemase-like"/>
</dbReference>